<evidence type="ECO:0000313" key="3">
    <source>
        <dbReference type="Proteomes" id="UP000451233"/>
    </source>
</evidence>
<reference evidence="2 3" key="1">
    <citation type="submission" date="2019-11" db="EMBL/GenBank/DDBJ databases">
        <title>Pedobacter sp. HMF7056 Genome sequencing and assembly.</title>
        <authorList>
            <person name="Kang H."/>
            <person name="Kim H."/>
            <person name="Joh K."/>
        </authorList>
    </citation>
    <scope>NUCLEOTIDE SEQUENCE [LARGE SCALE GENOMIC DNA]</scope>
    <source>
        <strain evidence="2 3">HMF7056</strain>
    </source>
</reference>
<dbReference type="CDD" id="cd04182">
    <property type="entry name" value="GT_2_like_f"/>
    <property type="match status" value="1"/>
</dbReference>
<dbReference type="Gene3D" id="3.90.550.10">
    <property type="entry name" value="Spore Coat Polysaccharide Biosynthesis Protein SpsA, Chain A"/>
    <property type="match status" value="1"/>
</dbReference>
<keyword evidence="3" id="KW-1185">Reference proteome</keyword>
<dbReference type="InterPro" id="IPR025877">
    <property type="entry name" value="MobA-like_NTP_Trfase"/>
</dbReference>
<dbReference type="EMBL" id="WVHS01000002">
    <property type="protein sequence ID" value="MXV16070.1"/>
    <property type="molecule type" value="Genomic_DNA"/>
</dbReference>
<dbReference type="RefSeq" id="WP_160907025.1">
    <property type="nucleotide sequence ID" value="NZ_WVHS01000002.1"/>
</dbReference>
<feature type="domain" description="MobA-like NTP transferase" evidence="1">
    <location>
        <begin position="6"/>
        <end position="167"/>
    </location>
</feature>
<organism evidence="2 3">
    <name type="scientific">Hufsiella ginkgonis</name>
    <dbReference type="NCBI Taxonomy" id="2695274"/>
    <lineage>
        <taxon>Bacteria</taxon>
        <taxon>Pseudomonadati</taxon>
        <taxon>Bacteroidota</taxon>
        <taxon>Sphingobacteriia</taxon>
        <taxon>Sphingobacteriales</taxon>
        <taxon>Sphingobacteriaceae</taxon>
        <taxon>Hufsiella</taxon>
    </lineage>
</organism>
<dbReference type="PANTHER" id="PTHR43777">
    <property type="entry name" value="MOLYBDENUM COFACTOR CYTIDYLYLTRANSFERASE"/>
    <property type="match status" value="1"/>
</dbReference>
<comment type="caution">
    <text evidence="2">The sequence shown here is derived from an EMBL/GenBank/DDBJ whole genome shotgun (WGS) entry which is preliminary data.</text>
</comment>
<dbReference type="GO" id="GO:0016779">
    <property type="term" value="F:nucleotidyltransferase activity"/>
    <property type="evidence" value="ECO:0007669"/>
    <property type="project" value="UniProtKB-ARBA"/>
</dbReference>
<accession>A0A7K1XYM0</accession>
<dbReference type="Proteomes" id="UP000451233">
    <property type="component" value="Unassembled WGS sequence"/>
</dbReference>
<dbReference type="InterPro" id="IPR029044">
    <property type="entry name" value="Nucleotide-diphossugar_trans"/>
</dbReference>
<protein>
    <submittedName>
        <fullName evidence="2">NTP transferase domain-containing protein</fullName>
    </submittedName>
</protein>
<dbReference type="SUPFAM" id="SSF53448">
    <property type="entry name" value="Nucleotide-diphospho-sugar transferases"/>
    <property type="match status" value="1"/>
</dbReference>
<proteinExistence type="predicted"/>
<evidence type="ECO:0000259" key="1">
    <source>
        <dbReference type="Pfam" id="PF12804"/>
    </source>
</evidence>
<name>A0A7K1XYM0_9SPHI</name>
<keyword evidence="2" id="KW-0808">Transferase</keyword>
<sequence length="195" mass="20861">MKTGIVILAAGDSSRLGSPKQLLGIRDTTLLNHTVAVAAGLKEAALALVLGAFADQLLPRIAVSRAIIVHNNGWEEGIASSIRTGLAVLTDYLPGLDAVIFMVCDQPFVTTELLEHLVDAATCNDKGMVVSRYAGAHGVPALFKSKYFEDLRNLQGDTGGGQLFARYAGDLLFVDFDNGDIDIDTPQDYDKLQAR</sequence>
<dbReference type="PANTHER" id="PTHR43777:SF1">
    <property type="entry name" value="MOLYBDENUM COFACTOR CYTIDYLYLTRANSFERASE"/>
    <property type="match status" value="1"/>
</dbReference>
<dbReference type="AlphaFoldDB" id="A0A7K1XYM0"/>
<gene>
    <name evidence="2" type="ORF">GS398_12215</name>
</gene>
<evidence type="ECO:0000313" key="2">
    <source>
        <dbReference type="EMBL" id="MXV16070.1"/>
    </source>
</evidence>
<dbReference type="Pfam" id="PF12804">
    <property type="entry name" value="NTP_transf_3"/>
    <property type="match status" value="1"/>
</dbReference>